<dbReference type="OrthoDB" id="193467at2759"/>
<dbReference type="Proteomes" id="UP000800092">
    <property type="component" value="Unassembled WGS sequence"/>
</dbReference>
<feature type="region of interest" description="Disordered" evidence="1">
    <location>
        <begin position="131"/>
        <end position="150"/>
    </location>
</feature>
<sequence>MPKKHNQNFNLSKTRYVHPSLTSTKENHGEASSGPSPGVNERLNQLRLSQSPKASPEKVDQITAAVTQKSVPPNLRAVLNIPEPAAPRPKPGVRRRRLPGQPAGPAAPQSWMERSQHAPSYERARARKRARYSAAQSKTRFRPPDVDRLPGVEMPKKGSLVEQALKTMAIEWEFVSEYEQLNLATIPARLKSALLSYLAAYGPETGITLGNLRSLFYTEEQIPGGTGTQDFKRLDLAGLIGRDLTLNPLVRYLANPDRPMSSTKRRSYGAESQKAELLESWDQEGLEISPALNINSFSAITHLSLARPDPNSPLLWSSLISLTSHLPTITHLSLAYWPAPSLTPNSNTASVHAKGSPRPVQLSGTGFYSHSLDEDYSEASNILRRLSLNTICLEWLDLEGCCDWWPALIWAICTDRSQRNESNARRTDAANEWSSQVPLGPDWNGPWRFICYIKLSQGWVPTNLTQATMQWGPCGVLRSLQGYLDRSKESGRDTSIEWIEDAGRLELSEWIPLERRAQVIKAMIQRTRNGGNIVEVDHGWTVS</sequence>
<feature type="region of interest" description="Disordered" evidence="1">
    <location>
        <begin position="1"/>
        <end position="68"/>
    </location>
</feature>
<proteinExistence type="predicted"/>
<evidence type="ECO:0000313" key="2">
    <source>
        <dbReference type="EMBL" id="KAF2230887.1"/>
    </source>
</evidence>
<feature type="compositionally biased region" description="Low complexity" evidence="1">
    <location>
        <begin position="99"/>
        <end position="109"/>
    </location>
</feature>
<keyword evidence="3" id="KW-1185">Reference proteome</keyword>
<name>A0A6A6GZ57_VIRVR</name>
<organism evidence="2 3">
    <name type="scientific">Viridothelium virens</name>
    <name type="common">Speckled blister lichen</name>
    <name type="synonym">Trypethelium virens</name>
    <dbReference type="NCBI Taxonomy" id="1048519"/>
    <lineage>
        <taxon>Eukaryota</taxon>
        <taxon>Fungi</taxon>
        <taxon>Dikarya</taxon>
        <taxon>Ascomycota</taxon>
        <taxon>Pezizomycotina</taxon>
        <taxon>Dothideomycetes</taxon>
        <taxon>Dothideomycetes incertae sedis</taxon>
        <taxon>Trypetheliales</taxon>
        <taxon>Trypetheliaceae</taxon>
        <taxon>Viridothelium</taxon>
    </lineage>
</organism>
<dbReference type="EMBL" id="ML991834">
    <property type="protein sequence ID" value="KAF2230887.1"/>
    <property type="molecule type" value="Genomic_DNA"/>
</dbReference>
<protein>
    <recommendedName>
        <fullName evidence="4">Tafazzin</fullName>
    </recommendedName>
</protein>
<accession>A0A6A6GZ57</accession>
<evidence type="ECO:0000256" key="1">
    <source>
        <dbReference type="SAM" id="MobiDB-lite"/>
    </source>
</evidence>
<evidence type="ECO:0000313" key="3">
    <source>
        <dbReference type="Proteomes" id="UP000800092"/>
    </source>
</evidence>
<feature type="compositionally biased region" description="Polar residues" evidence="1">
    <location>
        <begin position="42"/>
        <end position="53"/>
    </location>
</feature>
<gene>
    <name evidence="2" type="ORF">EV356DRAFT_453073</name>
</gene>
<evidence type="ECO:0008006" key="4">
    <source>
        <dbReference type="Google" id="ProtNLM"/>
    </source>
</evidence>
<dbReference type="AlphaFoldDB" id="A0A6A6GZ57"/>
<feature type="region of interest" description="Disordered" evidence="1">
    <location>
        <begin position="80"/>
        <end position="122"/>
    </location>
</feature>
<reference evidence="2" key="1">
    <citation type="journal article" date="2020" name="Stud. Mycol.">
        <title>101 Dothideomycetes genomes: a test case for predicting lifestyles and emergence of pathogens.</title>
        <authorList>
            <person name="Haridas S."/>
            <person name="Albert R."/>
            <person name="Binder M."/>
            <person name="Bloem J."/>
            <person name="Labutti K."/>
            <person name="Salamov A."/>
            <person name="Andreopoulos B."/>
            <person name="Baker S."/>
            <person name="Barry K."/>
            <person name="Bills G."/>
            <person name="Bluhm B."/>
            <person name="Cannon C."/>
            <person name="Castanera R."/>
            <person name="Culley D."/>
            <person name="Daum C."/>
            <person name="Ezra D."/>
            <person name="Gonzalez J."/>
            <person name="Henrissat B."/>
            <person name="Kuo A."/>
            <person name="Liang C."/>
            <person name="Lipzen A."/>
            <person name="Lutzoni F."/>
            <person name="Magnuson J."/>
            <person name="Mondo S."/>
            <person name="Nolan M."/>
            <person name="Ohm R."/>
            <person name="Pangilinan J."/>
            <person name="Park H.-J."/>
            <person name="Ramirez L."/>
            <person name="Alfaro M."/>
            <person name="Sun H."/>
            <person name="Tritt A."/>
            <person name="Yoshinaga Y."/>
            <person name="Zwiers L.-H."/>
            <person name="Turgeon B."/>
            <person name="Goodwin S."/>
            <person name="Spatafora J."/>
            <person name="Crous P."/>
            <person name="Grigoriev I."/>
        </authorList>
    </citation>
    <scope>NUCLEOTIDE SEQUENCE</scope>
    <source>
        <strain evidence="2">Tuck. ex Michener</strain>
    </source>
</reference>